<comment type="caution">
    <text evidence="3">The sequence shown here is derived from an EMBL/GenBank/DDBJ whole genome shotgun (WGS) entry which is preliminary data.</text>
</comment>
<keyword evidence="4" id="KW-1185">Reference proteome</keyword>
<proteinExistence type="predicted"/>
<dbReference type="PANTHER" id="PTHR42730">
    <property type="entry name" value="2-OXOGLUTARATE SYNTHASE SUBUNIT KORC"/>
    <property type="match status" value="1"/>
</dbReference>
<evidence type="ECO:0000313" key="4">
    <source>
        <dbReference type="Proteomes" id="UP000636891"/>
    </source>
</evidence>
<dbReference type="EMBL" id="JACOOK010000005">
    <property type="protein sequence ID" value="MBC5617391.1"/>
    <property type="molecule type" value="Genomic_DNA"/>
</dbReference>
<dbReference type="InterPro" id="IPR052554">
    <property type="entry name" value="2-oxoglutarate_synth_KorC"/>
</dbReference>
<evidence type="ECO:0000256" key="1">
    <source>
        <dbReference type="ARBA" id="ARBA00023002"/>
    </source>
</evidence>
<protein>
    <submittedName>
        <fullName evidence="3">2-oxoacid:acceptor oxidoreductase family protein</fullName>
    </submittedName>
</protein>
<dbReference type="SUPFAM" id="SSF53323">
    <property type="entry name" value="Pyruvate-ferredoxin oxidoreductase, PFOR, domain III"/>
    <property type="match status" value="1"/>
</dbReference>
<dbReference type="Proteomes" id="UP000636891">
    <property type="component" value="Unassembled WGS sequence"/>
</dbReference>
<accession>A0ABR7CNY7</accession>
<gene>
    <name evidence="3" type="ORF">H8S08_10245</name>
</gene>
<organism evidence="3 4">
    <name type="scientific">Alistipes hominis</name>
    <dbReference type="NCBI Taxonomy" id="2763015"/>
    <lineage>
        <taxon>Bacteria</taxon>
        <taxon>Pseudomonadati</taxon>
        <taxon>Bacteroidota</taxon>
        <taxon>Bacteroidia</taxon>
        <taxon>Bacteroidales</taxon>
        <taxon>Rikenellaceae</taxon>
        <taxon>Alistipes</taxon>
    </lineage>
</organism>
<dbReference type="RefSeq" id="WP_055206205.1">
    <property type="nucleotide sequence ID" value="NZ_JACOOK010000005.1"/>
</dbReference>
<dbReference type="InterPro" id="IPR019752">
    <property type="entry name" value="Pyrv/ketoisovalerate_OxRed_cat"/>
</dbReference>
<dbReference type="Gene3D" id="3.40.920.10">
    <property type="entry name" value="Pyruvate-ferredoxin oxidoreductase, PFOR, domain III"/>
    <property type="match status" value="1"/>
</dbReference>
<keyword evidence="1" id="KW-0560">Oxidoreductase</keyword>
<feature type="domain" description="Pyruvate/ketoisovalerate oxidoreductase catalytic" evidence="2">
    <location>
        <begin position="12"/>
        <end position="176"/>
    </location>
</feature>
<evidence type="ECO:0000259" key="2">
    <source>
        <dbReference type="Pfam" id="PF01558"/>
    </source>
</evidence>
<evidence type="ECO:0000313" key="3">
    <source>
        <dbReference type="EMBL" id="MBC5617391.1"/>
    </source>
</evidence>
<dbReference type="InterPro" id="IPR002869">
    <property type="entry name" value="Pyrv_flavodox_OxRed_cen"/>
</dbReference>
<sequence length="185" mass="20202">MFKEEIIIAGFGGQGVLSMGKILAYSGVMQGLEVSWMPSYGPEMRGGTANVTVILSDRQISSPIVHDYDTAIILNQQSMDKFEPRVKPGGVLIYDPNGVVRPPQRKDIRVYAIPATEEAARLGNIRVFNTMILGGYLKVKPVVSLDNVFRGLAKSLPERMASLIPANEAAIQKGMEIIRVPEMVA</sequence>
<reference evidence="3 4" key="1">
    <citation type="submission" date="2020-08" db="EMBL/GenBank/DDBJ databases">
        <title>Genome public.</title>
        <authorList>
            <person name="Liu C."/>
            <person name="Sun Q."/>
        </authorList>
    </citation>
    <scope>NUCLEOTIDE SEQUENCE [LARGE SCALE GENOMIC DNA]</scope>
    <source>
        <strain evidence="3 4">New-7</strain>
    </source>
</reference>
<dbReference type="PANTHER" id="PTHR42730:SF1">
    <property type="entry name" value="2-OXOGLUTARATE SYNTHASE SUBUNIT KORC"/>
    <property type="match status" value="1"/>
</dbReference>
<name>A0ABR7CNY7_9BACT</name>
<dbReference type="Pfam" id="PF01558">
    <property type="entry name" value="POR"/>
    <property type="match status" value="1"/>
</dbReference>